<feature type="chain" id="PRO_5015192490" evidence="1">
    <location>
        <begin position="21"/>
        <end position="127"/>
    </location>
</feature>
<protein>
    <submittedName>
        <fullName evidence="2">Uncharacterized protein</fullName>
    </submittedName>
</protein>
<dbReference type="Proteomes" id="UP000241444">
    <property type="component" value="Unassembled WGS sequence"/>
</dbReference>
<accession>A0A2P7BW54</accession>
<dbReference type="EMBL" id="PGGO01000001">
    <property type="protein sequence ID" value="PSH70700.1"/>
    <property type="molecule type" value="Genomic_DNA"/>
</dbReference>
<organism evidence="2 3">
    <name type="scientific">Phyllobacterium brassicacearum</name>
    <dbReference type="NCBI Taxonomy" id="314235"/>
    <lineage>
        <taxon>Bacteria</taxon>
        <taxon>Pseudomonadati</taxon>
        <taxon>Pseudomonadota</taxon>
        <taxon>Alphaproteobacteria</taxon>
        <taxon>Hyphomicrobiales</taxon>
        <taxon>Phyllobacteriaceae</taxon>
        <taxon>Phyllobacterium</taxon>
    </lineage>
</organism>
<dbReference type="AlphaFoldDB" id="A0A2P7BW54"/>
<dbReference type="OrthoDB" id="8117345at2"/>
<evidence type="ECO:0000256" key="1">
    <source>
        <dbReference type="SAM" id="SignalP"/>
    </source>
</evidence>
<keyword evidence="1" id="KW-0732">Signal</keyword>
<dbReference type="RefSeq" id="WP_106709131.1">
    <property type="nucleotide sequence ID" value="NZ_PGGO01000001.1"/>
</dbReference>
<proteinExistence type="predicted"/>
<keyword evidence="3" id="KW-1185">Reference proteome</keyword>
<sequence length="127" mass="13406">MLLQMIAATAMTLLTVSAYAGDSIAIMGPSAKPNSVSYVGYDSFDANGNPICTPCQAKRAEEAARLKAYAERRERSRQYMARLQGKEVPAGSTSMIAANASPLVPAGEPVPEKTITNVAETPLRAGM</sequence>
<reference evidence="3" key="1">
    <citation type="submission" date="2017-11" db="EMBL/GenBank/DDBJ databases">
        <authorList>
            <person name="Kuznetsova I."/>
            <person name="Sazanova A."/>
            <person name="Chirak E."/>
            <person name="Safronova V."/>
            <person name="Willems A."/>
        </authorList>
    </citation>
    <scope>NUCLEOTIDE SEQUENCE [LARGE SCALE GENOMIC DNA]</scope>
    <source>
        <strain evidence="3">STM 196</strain>
    </source>
</reference>
<evidence type="ECO:0000313" key="2">
    <source>
        <dbReference type="EMBL" id="PSH70700.1"/>
    </source>
</evidence>
<name>A0A2P7BW54_9HYPH</name>
<gene>
    <name evidence="2" type="ORF">CU102_01205</name>
</gene>
<evidence type="ECO:0000313" key="3">
    <source>
        <dbReference type="Proteomes" id="UP000241444"/>
    </source>
</evidence>
<comment type="caution">
    <text evidence="2">The sequence shown here is derived from an EMBL/GenBank/DDBJ whole genome shotgun (WGS) entry which is preliminary data.</text>
</comment>
<feature type="signal peptide" evidence="1">
    <location>
        <begin position="1"/>
        <end position="20"/>
    </location>
</feature>